<dbReference type="CDD" id="cd07035">
    <property type="entry name" value="TPP_PYR_POX_like"/>
    <property type="match status" value="1"/>
</dbReference>
<accession>A0ABY3VGD2</accession>
<evidence type="ECO:0000256" key="1">
    <source>
        <dbReference type="ARBA" id="ARBA00004974"/>
    </source>
</evidence>
<dbReference type="Proteomes" id="UP001055336">
    <property type="component" value="Chromosome"/>
</dbReference>
<dbReference type="InterPro" id="IPR045229">
    <property type="entry name" value="TPP_enz"/>
</dbReference>
<evidence type="ECO:0000313" key="16">
    <source>
        <dbReference type="EMBL" id="UMB68472.1"/>
    </source>
</evidence>
<evidence type="ECO:0000259" key="13">
    <source>
        <dbReference type="Pfam" id="PF00205"/>
    </source>
</evidence>
<feature type="domain" description="Thiamine pyrophosphate enzyme central" evidence="13">
    <location>
        <begin position="192"/>
        <end position="324"/>
    </location>
</feature>
<evidence type="ECO:0000256" key="4">
    <source>
        <dbReference type="ARBA" id="ARBA00013145"/>
    </source>
</evidence>
<keyword evidence="9" id="KW-0100">Branched-chain amino acid biosynthesis</keyword>
<evidence type="ECO:0000259" key="14">
    <source>
        <dbReference type="Pfam" id="PF02775"/>
    </source>
</evidence>
<keyword evidence="6" id="KW-0285">Flavoprotein</keyword>
<keyword evidence="17" id="KW-1185">Reference proteome</keyword>
<evidence type="ECO:0000256" key="9">
    <source>
        <dbReference type="ARBA" id="ARBA00023304"/>
    </source>
</evidence>
<dbReference type="NCBIfam" id="NF005485">
    <property type="entry name" value="PRK07092.1"/>
    <property type="match status" value="1"/>
</dbReference>
<gene>
    <name evidence="16" type="primary">mdlC</name>
    <name evidence="16" type="ORF">MKK62_18910</name>
</gene>
<dbReference type="EMBL" id="CP092488">
    <property type="protein sequence ID" value="UMB68472.1"/>
    <property type="molecule type" value="Genomic_DNA"/>
</dbReference>
<evidence type="ECO:0000256" key="12">
    <source>
        <dbReference type="SAM" id="MobiDB-lite"/>
    </source>
</evidence>
<organism evidence="16 17">
    <name type="scientific">Mycobacterium paraterrae</name>
    <dbReference type="NCBI Taxonomy" id="577492"/>
    <lineage>
        <taxon>Bacteria</taxon>
        <taxon>Bacillati</taxon>
        <taxon>Actinomycetota</taxon>
        <taxon>Actinomycetes</taxon>
        <taxon>Mycobacteriales</taxon>
        <taxon>Mycobacteriaceae</taxon>
        <taxon>Mycobacterium</taxon>
    </lineage>
</organism>
<dbReference type="PANTHER" id="PTHR18968">
    <property type="entry name" value="THIAMINE PYROPHOSPHATE ENZYMES"/>
    <property type="match status" value="1"/>
</dbReference>
<feature type="domain" description="Thiamine pyrophosphate enzyme N-terminal TPP-binding" evidence="15">
    <location>
        <begin position="7"/>
        <end position="107"/>
    </location>
</feature>
<comment type="pathway">
    <text evidence="2">Amino-acid biosynthesis; L-valine biosynthesis; L-valine from pyruvate: step 1/4.</text>
</comment>
<dbReference type="InterPro" id="IPR011766">
    <property type="entry name" value="TPP_enzyme_TPP-bd"/>
</dbReference>
<dbReference type="Pfam" id="PF02776">
    <property type="entry name" value="TPP_enzyme_N"/>
    <property type="match status" value="1"/>
</dbReference>
<evidence type="ECO:0000256" key="10">
    <source>
        <dbReference type="ARBA" id="ARBA00048670"/>
    </source>
</evidence>
<feature type="region of interest" description="Disordered" evidence="12">
    <location>
        <begin position="329"/>
        <end position="353"/>
    </location>
</feature>
<name>A0ABY3VGD2_9MYCO</name>
<dbReference type="Gene3D" id="3.40.50.1220">
    <property type="entry name" value="TPP-binding domain"/>
    <property type="match status" value="1"/>
</dbReference>
<dbReference type="CDD" id="cd02002">
    <property type="entry name" value="TPP_BFDC"/>
    <property type="match status" value="1"/>
</dbReference>
<dbReference type="SUPFAM" id="SSF52518">
    <property type="entry name" value="Thiamin diphosphate-binding fold (THDP-binding)"/>
    <property type="match status" value="2"/>
</dbReference>
<evidence type="ECO:0000256" key="11">
    <source>
        <dbReference type="RuleBase" id="RU362132"/>
    </source>
</evidence>
<dbReference type="Pfam" id="PF02775">
    <property type="entry name" value="TPP_enzyme_C"/>
    <property type="match status" value="1"/>
</dbReference>
<protein>
    <recommendedName>
        <fullName evidence="4">acetolactate synthase</fullName>
        <ecNumber evidence="4">2.2.1.6</ecNumber>
    </recommendedName>
</protein>
<dbReference type="RefSeq" id="WP_240259176.1">
    <property type="nucleotide sequence ID" value="NZ_CP092488.2"/>
</dbReference>
<keyword evidence="5" id="KW-0028">Amino-acid biosynthesis</keyword>
<evidence type="ECO:0000256" key="7">
    <source>
        <dbReference type="ARBA" id="ARBA00022827"/>
    </source>
</evidence>
<comment type="similarity">
    <text evidence="3 11">Belongs to the TPP enzyme family.</text>
</comment>
<evidence type="ECO:0000256" key="6">
    <source>
        <dbReference type="ARBA" id="ARBA00022630"/>
    </source>
</evidence>
<dbReference type="EC" id="2.2.1.6" evidence="4"/>
<keyword evidence="16" id="KW-0456">Lyase</keyword>
<dbReference type="InterPro" id="IPR012001">
    <property type="entry name" value="Thiamin_PyroP_enz_TPP-bd_dom"/>
</dbReference>
<dbReference type="InterPro" id="IPR029035">
    <property type="entry name" value="DHS-like_NAD/FAD-binding_dom"/>
</dbReference>
<evidence type="ECO:0000256" key="2">
    <source>
        <dbReference type="ARBA" id="ARBA00005025"/>
    </source>
</evidence>
<comment type="pathway">
    <text evidence="1">Amino-acid biosynthesis; L-isoleucine biosynthesis; L-isoleucine from 2-oxobutanoate: step 1/4.</text>
</comment>
<evidence type="ECO:0000259" key="15">
    <source>
        <dbReference type="Pfam" id="PF02776"/>
    </source>
</evidence>
<dbReference type="GO" id="GO:0050695">
    <property type="term" value="F:benzoylformate decarboxylase activity"/>
    <property type="evidence" value="ECO:0007669"/>
    <property type="project" value="UniProtKB-EC"/>
</dbReference>
<dbReference type="InterPro" id="IPR029061">
    <property type="entry name" value="THDP-binding"/>
</dbReference>
<reference evidence="16" key="1">
    <citation type="submission" date="2022-08" db="EMBL/GenBank/DDBJ databases">
        <title>Whole genome sequencing of non-tuberculosis mycobacteria type-strains.</title>
        <authorList>
            <person name="Igarashi Y."/>
            <person name="Osugi A."/>
            <person name="Mitarai S."/>
        </authorList>
    </citation>
    <scope>NUCLEOTIDE SEQUENCE</scope>
    <source>
        <strain evidence="16">DSM 45127</strain>
    </source>
</reference>
<sequence length="537" mass="57212">MATQSTVWDVTYDLLRTLGLTTVFGNPGSTEQTFLKNFPDDFTYVLGLQEASVLAMADGFAQSTGKPTLVNLHTAAGTGNAMGSLVAAYKSNTPLIVTAGQQTREMSLCEPYLTNTGATQLPLPWVKWSYEPARAQDVPAAFMRAYTVALQPPAGPVYLSIPLDDWEKPALGPAVVRTATNRCAPDADRLHSFAERINRARRPLLVIGPEVDRADAWDAGVQFAEAVHAPVYGSALTDRAGFPEDHPLWQGLLPMTIAEVAEVLRGHDLVIVVGAQVFRYYPYVAGEYLPEGSELLHITNDPFLAGAAPVGDSLLSDTLLALRELTPLLESKPDRPTPTPLDRSPATGEAASAPLTPHQVYSTLSALKPPSAALANESTSTMAEQQRWLPAVRPRSFFATGSGGIGWGVPGAVGVALGDRAVGRKRHVVATIGDGSFQYSIQAIWTAAQHKLPIVFVVMRNGEYAVLKSFALLEKTPNVPGLDLPGLDIESLAVGFGCRAVTVDGTEHLAKEFEAALGVEGPTVIVVPTTPQVAHLG</sequence>
<evidence type="ECO:0000256" key="5">
    <source>
        <dbReference type="ARBA" id="ARBA00022605"/>
    </source>
</evidence>
<keyword evidence="8 11" id="KW-0786">Thiamine pyrophosphate</keyword>
<evidence type="ECO:0000256" key="8">
    <source>
        <dbReference type="ARBA" id="ARBA00023052"/>
    </source>
</evidence>
<dbReference type="Pfam" id="PF00205">
    <property type="entry name" value="TPP_enzyme_M"/>
    <property type="match status" value="1"/>
</dbReference>
<dbReference type="SUPFAM" id="SSF52467">
    <property type="entry name" value="DHS-like NAD/FAD-binding domain"/>
    <property type="match status" value="1"/>
</dbReference>
<comment type="catalytic activity">
    <reaction evidence="10">
        <text>2 pyruvate + H(+) = (2S)-2-acetolactate + CO2</text>
        <dbReference type="Rhea" id="RHEA:25249"/>
        <dbReference type="ChEBI" id="CHEBI:15361"/>
        <dbReference type="ChEBI" id="CHEBI:15378"/>
        <dbReference type="ChEBI" id="CHEBI:16526"/>
        <dbReference type="ChEBI" id="CHEBI:58476"/>
        <dbReference type="EC" id="2.2.1.6"/>
    </reaction>
</comment>
<dbReference type="Gene3D" id="3.40.50.970">
    <property type="match status" value="2"/>
</dbReference>
<evidence type="ECO:0000313" key="17">
    <source>
        <dbReference type="Proteomes" id="UP001055336"/>
    </source>
</evidence>
<dbReference type="InterPro" id="IPR012000">
    <property type="entry name" value="Thiamin_PyroP_enz_cen_dom"/>
</dbReference>
<evidence type="ECO:0000256" key="3">
    <source>
        <dbReference type="ARBA" id="ARBA00007812"/>
    </source>
</evidence>
<proteinExistence type="inferred from homology"/>
<dbReference type="PANTHER" id="PTHR18968:SF133">
    <property type="entry name" value="BENZOYLFORMATE DECARBOXYLASE"/>
    <property type="match status" value="1"/>
</dbReference>
<keyword evidence="7" id="KW-0274">FAD</keyword>
<feature type="domain" description="Thiamine pyrophosphate enzyme TPP-binding" evidence="14">
    <location>
        <begin position="387"/>
        <end position="527"/>
    </location>
</feature>